<dbReference type="SUPFAM" id="SSF57997">
    <property type="entry name" value="Tropomyosin"/>
    <property type="match status" value="1"/>
</dbReference>
<dbReference type="GO" id="GO:0008017">
    <property type="term" value="F:microtubule binding"/>
    <property type="evidence" value="ECO:0007669"/>
    <property type="project" value="InterPro"/>
</dbReference>
<proteinExistence type="predicted"/>
<dbReference type="InterPro" id="IPR043513">
    <property type="entry name" value="Cenp-F"/>
</dbReference>
<dbReference type="PANTHER" id="PTHR18874:SF10">
    <property type="entry name" value="CENTROMERE PROTEIN F"/>
    <property type="match status" value="1"/>
</dbReference>
<feature type="coiled-coil region" evidence="1">
    <location>
        <begin position="1878"/>
        <end position="1905"/>
    </location>
</feature>
<feature type="compositionally biased region" description="Polar residues" evidence="2">
    <location>
        <begin position="2728"/>
        <end position="2739"/>
    </location>
</feature>
<dbReference type="Pfam" id="PF10473">
    <property type="entry name" value="CENP-F_leu_zip"/>
    <property type="match status" value="3"/>
</dbReference>
<dbReference type="OrthoDB" id="10255522at2759"/>
<dbReference type="CTD" id="1063"/>
<dbReference type="Pfam" id="PF10490">
    <property type="entry name" value="CENP-F_C_Rb_bdg"/>
    <property type="match status" value="1"/>
</dbReference>
<accession>A0A9B0T126</accession>
<feature type="coiled-coil region" evidence="1">
    <location>
        <begin position="1758"/>
        <end position="1834"/>
    </location>
</feature>
<dbReference type="GO" id="GO:0000775">
    <property type="term" value="C:chromosome, centromeric region"/>
    <property type="evidence" value="ECO:0007669"/>
    <property type="project" value="InterPro"/>
</dbReference>
<dbReference type="InterPro" id="IPR018302">
    <property type="entry name" value="CenpF/LEK1_Rb-prot-bd"/>
</dbReference>
<feature type="region of interest" description="Disordered" evidence="2">
    <location>
        <begin position="212"/>
        <end position="235"/>
    </location>
</feature>
<feature type="compositionally biased region" description="Basic and acidic residues" evidence="2">
    <location>
        <begin position="120"/>
        <end position="129"/>
    </location>
</feature>
<feature type="domain" description="Centromere protein Cenp-F N-terminal" evidence="4">
    <location>
        <begin position="1"/>
        <end position="308"/>
    </location>
</feature>
<evidence type="ECO:0000259" key="5">
    <source>
        <dbReference type="Pfam" id="PF10490"/>
    </source>
</evidence>
<evidence type="ECO:0000259" key="3">
    <source>
        <dbReference type="Pfam" id="PF10473"/>
    </source>
</evidence>
<feature type="coiled-coil region" evidence="1">
    <location>
        <begin position="1207"/>
        <end position="1241"/>
    </location>
</feature>
<evidence type="ECO:0000256" key="2">
    <source>
        <dbReference type="SAM" id="MobiDB-lite"/>
    </source>
</evidence>
<feature type="domain" description="Kinetochore protein Cenp-F/LEK1 Rb protein-binding" evidence="5">
    <location>
        <begin position="2785"/>
        <end position="2829"/>
    </location>
</feature>
<feature type="coiled-coil region" evidence="1">
    <location>
        <begin position="1125"/>
        <end position="1159"/>
    </location>
</feature>
<dbReference type="GO" id="GO:0042803">
    <property type="term" value="F:protein homodimerization activity"/>
    <property type="evidence" value="ECO:0007669"/>
    <property type="project" value="InterPro"/>
</dbReference>
<dbReference type="GO" id="GO:0051310">
    <property type="term" value="P:metaphase chromosome alignment"/>
    <property type="evidence" value="ECO:0007669"/>
    <property type="project" value="TreeGrafter"/>
</dbReference>
<feature type="region of interest" description="Disordered" evidence="2">
    <location>
        <begin position="120"/>
        <end position="161"/>
    </location>
</feature>
<dbReference type="Pfam" id="PF10481">
    <property type="entry name" value="CENP-F_N"/>
    <property type="match status" value="1"/>
</dbReference>
<sequence length="2930" mass="337225">MSWALEEWKEGLPTRALQKIQEIEGQLDKLKKERQQRQFQLESLEAALQKQKQKVENEKTEGTNLKRENQSLMEMCENLEKIKQKISHELQVKEAQVNFQEGQLNSSKTQMEKLEQELKRCKSELERSRQSAPPADVPLNPGSTPQNIFPTPLTPSQYYGGSKYEDLKEKYNKEVEERKRLEAEVKVLQAKKASPAISQSTMNHREIARHQASSSVFSWQHEKTPSRRLSSSTRKTPIRRDFSASHCVGKQEVTPSRPTVQVGQKDTNCSFCDNSSNFQLLDQLKSQNQELRNQISELEVRLQGQEKEMNSQVNKFQELQLQLEMAKVELTEKEKVMNKNSDELVRTAAQYDQASTKCAALEQKLKKLTEDLSCQRQNAESARYSLEQKMKEREKEFQQELCCQQRSFQTLDQECTQMKAKLTQELQQAKNAHNMLQAELDKVTSVKQQLERKIEELKQKFCRTEQALQACQVKEDELRRSSEEMRKESSLLKSQSEQRAREVCHLEEELKKVKQCLNQSQNFAEEMRAKNTSQESILRDLQEKNRQENSLTLEKLKHTLADLEKQRDCSQDLLKKRELHIEQLSEKLSRAEKDFQALSSAFELKKKECEDLKEEKTLLTHWKNEREQLLNQIESEKETLQSKMNHLETCLKTQQIKSQEYNERVKTMEIERENLSVEIRNLHNVIDSKSVELEAQKEVYLELQQKAEFSDQKYKKEIENMCLKTSQLTGQVEDLEHKLQLLSSDIIDKDQRYQDLHAEFESFRELSKSKDPSPQMTEDHHKSFLACEQQPAMENSFAKIIVEQGSMPFESNECHLEADQSSTDSAILHNKVLSLEFSLETQKQMNSDLQKQCEELVKIKGEIEENLIKAEQIHQSFVVETNQRINKLQEDASVHQNVVTETLVVLENKEKELQLLSEKLEIQQMEYQELKESSGVLEDSLKELQLLSETLSSEKKELSSVYSLSKQEVEELTQENHILREMNASLNQEKMNLLQKSESFSNCIDERDKSISELSNQYKQEKLNLLQRCEETESALEDLRENYEAVQAKNSRLECLLSESTNVCENRKNELEQLKETFAKEHLARSTKLALVEERNQNLMLELETGKHNLRSEITAIQNSSKDMKDVLKQEITTLQEDQHRLQKEMNALLEEIEHLKKAEPGHQNLELEPISDFVKEKEGKINTYDIERRLDLDIEGASPDSYNARLGQLEAVVRTMELRLEESEKEKVCLQQELHTIRGELETGSFQQDSQLQEISGLTDCKVDTEDKYISVLHELSPSQNNNAHLPCSLQTILTKLNELEKMCEILQVEKCELTSELNDSRSECITTTKKMTEEVEKLVNNVKILNDENGLLQGELVKQMPESKFGEQHEQKSLLSEPLDDSNFYESLTLSNKEVQMHFAELQEKFSSLQSEHKILHDQHFHMSSKMAELQSYVDTLKAENSVLAMNLRNVQDDQVKEVSLRPEEGRFLSLSFSGGTESPILKSFGEFSFCKDPLEQTGEMSLLNSLEENVSVNQSSVDEISCSSLEEGNQAKKQMSSAPMRSTEELETLCQMYLQSLKQLEQEVESQGIMKNKEIQELEQLLSSERKELDCLRKQCLSDNEQWQQKLQSVTMEMESKLAAEKEQTAHLSHELEVARLQLQGLDLSSRSLLGTDIEDAIQSGNASCDIKESEEYTPKTKGRIAKSDIHQICEKDIQQDLHLETDAIKQTGEHSSGTDWETPVDDRTQGCSERISELSLSDPSALVSMDFLENQLTIQNLQLQVKEASDENLKLLHIIEERDKKLEVLLNEVKELDSKVCVQRVQLNTKIEACIELEKSVEELRKEKSDLHEKFEFFCHDNPELFQKAKTLEEFNSNLEMTDKLSNEIIADNVHMANDNWKQKFLNAENELERIKSENASMEHQTLSMKSNLETFQTEKLHLEKDNENKLKVITCLEKELSVVTTERNGLHGELDTVSRENKELRQMCEKMKEKIQELESHHGECLNHVQVVESEVQEKTALLQTLSSDANKLLKEQGDLQAQLQSLENDLQALSLVKGELENQIGQLNKEKELLVTNLENLQNKLSESEDQKVVHSKALEAALMEKSEIMMRLSSTQDEVHQLRNGIEKLKVRIEDDEKKQLHILEKLKQSERHSDSLKDKVENLKRELQMSEENQELVILDAENSKLVILDAENSKAEVETLKKKMEGLDQTLRDLELGLNSIRSEKENLSRELQIKQDRISQLEILNSSFENQLQEKEQEKVQVKEESKIALESLQTQLKELNEKVASMHIDQETCKAKEQNLNSQVDSLQHEKTQLLQGLEEAKTRYISLQSSVDGLVQEVEDGKRTLEKQNEEISKLTNQIQNQEQLSSRLSQVEGEQQLWEKQKAELGNLTVELEQKIQELQSDNGTLQDSFEGLQNSYKDLQKELELTKMEKMSLIEKVNTMTVKEMELQREMHEMVQKTAESKQEFDGEKNRLTEELKLMLEETESSKVQLKELLLENSELKKNLDCVHKEQTEKEGKMRDEIAEYQLRFQEAEKKHQTLLLDTNRQYEIEIQTFREKLTSKEECLSSQKLEMDFLKSSKEELSNSLKATNQILEELNKTKMDNLKSLNQLKKENEHMQGKVKLLIKSCKQLEGEKELLQKELSLLEVTQEKQKIGAVVDANVDELMTEIRELKEALEGKTNEADEYLDKYCSLLISHENLEKAKDMLETQVARLSSQQSKRNLRSSPLPASIVPESSPAPSLNERQLSAGQKKALGKRQRSSGIQENGGGSTPSTPETFSKKSRKAARNGAQCAENTEDTMFEPEGLPEVVKKGFADIPTGKTSPYILRRTTMATRTSPRLAAQKLAPSPLRPHKENLGEASKPTAGGSKSQKAKDAQQSPANSGAAIREPSSRSLSVRNLPERRSADSPREGLRAKRGHFVPSPEAGPDLKSSENCRVQ</sequence>
<feature type="region of interest" description="Disordered" evidence="2">
    <location>
        <begin position="2702"/>
        <end position="2930"/>
    </location>
</feature>
<feature type="coiled-coil region" evidence="1">
    <location>
        <begin position="164"/>
        <end position="191"/>
    </location>
</feature>
<feature type="domain" description="Centromere protein Cenp-F leucine-rich repeat-containing" evidence="3">
    <location>
        <begin position="2119"/>
        <end position="2169"/>
    </location>
</feature>
<organism evidence="6 7">
    <name type="scientific">Chrysochloris asiatica</name>
    <name type="common">Cape golden mole</name>
    <dbReference type="NCBI Taxonomy" id="185453"/>
    <lineage>
        <taxon>Eukaryota</taxon>
        <taxon>Metazoa</taxon>
        <taxon>Chordata</taxon>
        <taxon>Craniata</taxon>
        <taxon>Vertebrata</taxon>
        <taxon>Euteleostomi</taxon>
        <taxon>Mammalia</taxon>
        <taxon>Eutheria</taxon>
        <taxon>Afrotheria</taxon>
        <taxon>Chrysochloridae</taxon>
        <taxon>Chrysochlorinae</taxon>
        <taxon>Chrysochloris</taxon>
    </lineage>
</organism>
<dbReference type="GeneID" id="102826812"/>
<evidence type="ECO:0000259" key="4">
    <source>
        <dbReference type="Pfam" id="PF10481"/>
    </source>
</evidence>
<feature type="coiled-coil region" evidence="1">
    <location>
        <begin position="1546"/>
        <end position="1598"/>
    </location>
</feature>
<feature type="coiled-coil region" evidence="1">
    <location>
        <begin position="281"/>
        <end position="488"/>
    </location>
</feature>
<feature type="coiled-coil region" evidence="1">
    <location>
        <begin position="524"/>
        <end position="685"/>
    </location>
</feature>
<reference evidence="7" key="1">
    <citation type="submission" date="2025-08" db="UniProtKB">
        <authorList>
            <consortium name="RefSeq"/>
        </authorList>
    </citation>
    <scope>IDENTIFICATION</scope>
    <source>
        <tissue evidence="7">Spleen</tissue>
    </source>
</reference>
<feature type="compositionally biased region" description="Basic and acidic residues" evidence="2">
    <location>
        <begin position="2891"/>
        <end position="2905"/>
    </location>
</feature>
<feature type="domain" description="Centromere protein Cenp-F leucine-rich repeat-containing" evidence="3">
    <location>
        <begin position="2171"/>
        <end position="2268"/>
    </location>
</feature>
<feature type="coiled-coil region" evidence="1">
    <location>
        <begin position="2452"/>
        <end position="2532"/>
    </location>
</feature>
<dbReference type="GO" id="GO:0010389">
    <property type="term" value="P:regulation of G2/M transition of mitotic cell cycle"/>
    <property type="evidence" value="ECO:0007669"/>
    <property type="project" value="TreeGrafter"/>
</dbReference>
<gene>
    <name evidence="7" type="primary">CENPF</name>
</gene>
<dbReference type="PANTHER" id="PTHR18874">
    <property type="entry name" value="CMF/LEK/CENP CELL DIVISION-RELATED"/>
    <property type="match status" value="1"/>
</dbReference>
<keyword evidence="6" id="KW-1185">Reference proteome</keyword>
<feature type="coiled-coil region" evidence="1">
    <location>
        <begin position="839"/>
        <end position="866"/>
    </location>
</feature>
<dbReference type="GO" id="GO:0000922">
    <property type="term" value="C:spindle pole"/>
    <property type="evidence" value="ECO:0007669"/>
    <property type="project" value="TreeGrafter"/>
</dbReference>
<feature type="coiled-coil region" evidence="1">
    <location>
        <begin position="903"/>
        <end position="1077"/>
    </location>
</feature>
<evidence type="ECO:0000256" key="1">
    <source>
        <dbReference type="SAM" id="Coils"/>
    </source>
</evidence>
<dbReference type="GO" id="GO:0000278">
    <property type="term" value="P:mitotic cell cycle"/>
    <property type="evidence" value="ECO:0007669"/>
    <property type="project" value="TreeGrafter"/>
</dbReference>
<dbReference type="Proteomes" id="UP000504623">
    <property type="component" value="Unplaced"/>
</dbReference>
<dbReference type="InterPro" id="IPR018463">
    <property type="entry name" value="Centromere_CenpF_N"/>
</dbReference>
<name>A0A9B0T126_CHRAS</name>
<dbReference type="InterPro" id="IPR019513">
    <property type="entry name" value="Centromere_CenpF_leu-rich_rpt"/>
</dbReference>
<protein>
    <submittedName>
        <fullName evidence="7">Centromere protein F-like</fullName>
    </submittedName>
</protein>
<dbReference type="RefSeq" id="XP_006834255.1">
    <property type="nucleotide sequence ID" value="XM_006834192.1"/>
</dbReference>
<feature type="coiled-coil region" evidence="1">
    <location>
        <begin position="1291"/>
        <end position="1357"/>
    </location>
</feature>
<keyword evidence="1" id="KW-0175">Coiled coil</keyword>
<dbReference type="GO" id="GO:0005634">
    <property type="term" value="C:nucleus"/>
    <property type="evidence" value="ECO:0007669"/>
    <property type="project" value="TreeGrafter"/>
</dbReference>
<feature type="domain" description="Centromere protein Cenp-F leucine-rich repeat-containing" evidence="3">
    <location>
        <begin position="1881"/>
        <end position="2001"/>
    </location>
</feature>
<feature type="coiled-coil region" evidence="1">
    <location>
        <begin position="1955"/>
        <end position="2426"/>
    </location>
</feature>
<evidence type="ECO:0000313" key="6">
    <source>
        <dbReference type="Proteomes" id="UP000504623"/>
    </source>
</evidence>
<evidence type="ECO:0000313" key="7">
    <source>
        <dbReference type="RefSeq" id="XP_006834255.1"/>
    </source>
</evidence>
<feature type="compositionally biased region" description="Polar residues" evidence="2">
    <location>
        <begin position="141"/>
        <end position="159"/>
    </location>
</feature>
<dbReference type="GO" id="GO:0070840">
    <property type="term" value="F:dynein complex binding"/>
    <property type="evidence" value="ECO:0007669"/>
    <property type="project" value="InterPro"/>
</dbReference>